<dbReference type="Proteomes" id="UP000287233">
    <property type="component" value="Chromosome"/>
</dbReference>
<keyword evidence="1" id="KW-0732">Signal</keyword>
<evidence type="ECO:0000313" key="3">
    <source>
        <dbReference type="EMBL" id="QAA75982.1"/>
    </source>
</evidence>
<accession>A0A410FSM2</accession>
<protein>
    <recommendedName>
        <fullName evidence="2">Peptidase M1 membrane alanine aminopeptidase domain-containing protein</fullName>
    </recommendedName>
</protein>
<dbReference type="SUPFAM" id="SSF55486">
    <property type="entry name" value="Metalloproteases ('zincins'), catalytic domain"/>
    <property type="match status" value="1"/>
</dbReference>
<name>A0A410FSM2_BIPS1</name>
<proteinExistence type="predicted"/>
<dbReference type="KEGG" id="bih:BIP78_0214"/>
<organism evidence="3 4">
    <name type="scientific">Bipolaricaulis sibiricus</name>
    <dbReference type="NCBI Taxonomy" id="2501609"/>
    <lineage>
        <taxon>Bacteria</taxon>
        <taxon>Candidatus Bipolaricaulota</taxon>
        <taxon>Candidatus Bipolaricaulia</taxon>
        <taxon>Candidatus Bipolaricaulales</taxon>
        <taxon>Candidatus Bipolaricaulaceae</taxon>
        <taxon>Candidatus Bipolaricaulis</taxon>
    </lineage>
</organism>
<feature type="signal peptide" evidence="1">
    <location>
        <begin position="1"/>
        <end position="18"/>
    </location>
</feature>
<gene>
    <name evidence="3" type="ORF">BIP78_0214</name>
</gene>
<feature type="domain" description="Peptidase M1 membrane alanine aminopeptidase" evidence="2">
    <location>
        <begin position="266"/>
        <end position="494"/>
    </location>
</feature>
<dbReference type="Pfam" id="PF01433">
    <property type="entry name" value="Peptidase_M1"/>
    <property type="match status" value="1"/>
</dbReference>
<sequence>MRIALCCLLLALAGEAFSSPVWIESSFVPDEHSIVGTLRMERDSSASEAWFALLGNLGRERNPYLSPLVQDSTYVAGFDPAWTVIVRVGWLTPAGEQELPYELLPAPPTLQTYSLEDVLLRIPLPPGEGELVLEFRTRFPHIWSGEPGRLGDVYTWRFGWHPVPFAPPEDGRWPLVLPALDYRLELTVPAGWDAALPGEVTRQSDDERTLFSTRFSEPVRSISLFLAPATTLRRATLSFEGIVVEAVALPGDEDRIRSLATYVPEILAYYAQRYGPYPERRVLLIDHPNEVGIAMAADGVLFMPRWFFRRSDLTAGGILSRYGQYILAHELAHLWWGVGIGVDLDAENWLSEGMAQYLSIRWYEDRYGTEGGNVFQFDNRGLGEEMATTVIGFVNLRQHLTELPYLRTAFAGFDEAVVKPSAEVRYEQASADRLYNKGYLVLRAAASLVGEDAFDDILRQAHTQARSEVFTVADLQRALEQATDDDWEEFFSQWVYGEAWADYAVTGLTRTIADGEHVTQVHVTRTGTGALPVRVEVYGADGEAAHHIWDAKDPQATLVFQTPFLVRQATIDPDHQVLDTDRLNNTWPRKFAVTLGRNDLPLDAYLVQLDMESEGFTISYLDRFGWGVYPQALAVSGWVRYGRDWAVSGWAALQDTLVGALSLTRVLWATPTLGSAGTYWEPVGEMTFTLARRPEWTLGAAFTWGESLARAYSGGLSLVWIQPSGWRAEVQHTALVGLAPHAYLTVTGGAGLASPGLDSRFLLTLSEFRTLSPQSAPREERKLLGSIGIWLPPLRPDYSLGGAGLVTEVRPRLYASAARLWNEEEPDGIIPTYIEVGFEAMVQVEVLGGLLGLTAVMGFGWPVNPASEGVLYFGIVGL</sequence>
<reference evidence="4" key="1">
    <citation type="submission" date="2018-12" db="EMBL/GenBank/DDBJ databases">
        <title>Complete genome sequence of an uncultured bacterium of the candidate phylum Bipolaricaulota.</title>
        <authorList>
            <person name="Kadnikov V.V."/>
            <person name="Mardanov A.V."/>
            <person name="Beletsky A.V."/>
            <person name="Frank Y.A."/>
            <person name="Karnachuk O.V."/>
            <person name="Ravin N.V."/>
        </authorList>
    </citation>
    <scope>NUCLEOTIDE SEQUENCE [LARGE SCALE GENOMIC DNA]</scope>
</reference>
<evidence type="ECO:0000313" key="4">
    <source>
        <dbReference type="Proteomes" id="UP000287233"/>
    </source>
</evidence>
<dbReference type="GO" id="GO:0008237">
    <property type="term" value="F:metallopeptidase activity"/>
    <property type="evidence" value="ECO:0007669"/>
    <property type="project" value="InterPro"/>
</dbReference>
<dbReference type="InterPro" id="IPR014782">
    <property type="entry name" value="Peptidase_M1_dom"/>
</dbReference>
<evidence type="ECO:0000256" key="1">
    <source>
        <dbReference type="SAM" id="SignalP"/>
    </source>
</evidence>
<dbReference type="Gene3D" id="1.10.390.10">
    <property type="entry name" value="Neutral Protease Domain 2"/>
    <property type="match status" value="1"/>
</dbReference>
<evidence type="ECO:0000259" key="2">
    <source>
        <dbReference type="Pfam" id="PF01433"/>
    </source>
</evidence>
<dbReference type="AlphaFoldDB" id="A0A410FSM2"/>
<dbReference type="InterPro" id="IPR027268">
    <property type="entry name" value="Peptidase_M4/M1_CTD_sf"/>
</dbReference>
<feature type="chain" id="PRO_5019229345" description="Peptidase M1 membrane alanine aminopeptidase domain-containing protein" evidence="1">
    <location>
        <begin position="19"/>
        <end position="878"/>
    </location>
</feature>
<dbReference type="EMBL" id="CP034928">
    <property type="protein sequence ID" value="QAA75982.1"/>
    <property type="molecule type" value="Genomic_DNA"/>
</dbReference>
<dbReference type="GO" id="GO:0008270">
    <property type="term" value="F:zinc ion binding"/>
    <property type="evidence" value="ECO:0007669"/>
    <property type="project" value="InterPro"/>
</dbReference>